<dbReference type="Proteomes" id="UP000824533">
    <property type="component" value="Linkage Group LG28"/>
</dbReference>
<dbReference type="EMBL" id="CM034414">
    <property type="protein sequence ID" value="KAJ0170222.1"/>
    <property type="molecule type" value="Genomic_DNA"/>
</dbReference>
<reference evidence="1 2" key="1">
    <citation type="journal article" date="2021" name="Front. Genet.">
        <title>Chromosome-Level Genome Assembly Reveals Significant Gene Expansion in the Toll and IMD Signaling Pathways of Dendrolimus kikuchii.</title>
        <authorList>
            <person name="Zhou J."/>
            <person name="Wu P."/>
            <person name="Xiong Z."/>
            <person name="Liu N."/>
            <person name="Zhao N."/>
            <person name="Ji M."/>
            <person name="Qiu Y."/>
            <person name="Yang B."/>
        </authorList>
    </citation>
    <scope>NUCLEOTIDE SEQUENCE [LARGE SCALE GENOMIC DNA]</scope>
    <source>
        <strain evidence="1">Ann1</strain>
    </source>
</reference>
<comment type="caution">
    <text evidence="1">The sequence shown here is derived from an EMBL/GenBank/DDBJ whole genome shotgun (WGS) entry which is preliminary data.</text>
</comment>
<gene>
    <name evidence="1" type="ORF">K1T71_014150</name>
</gene>
<evidence type="ECO:0000313" key="1">
    <source>
        <dbReference type="EMBL" id="KAJ0170222.1"/>
    </source>
</evidence>
<organism evidence="1 2">
    <name type="scientific">Dendrolimus kikuchii</name>
    <dbReference type="NCBI Taxonomy" id="765133"/>
    <lineage>
        <taxon>Eukaryota</taxon>
        <taxon>Metazoa</taxon>
        <taxon>Ecdysozoa</taxon>
        <taxon>Arthropoda</taxon>
        <taxon>Hexapoda</taxon>
        <taxon>Insecta</taxon>
        <taxon>Pterygota</taxon>
        <taxon>Neoptera</taxon>
        <taxon>Endopterygota</taxon>
        <taxon>Lepidoptera</taxon>
        <taxon>Glossata</taxon>
        <taxon>Ditrysia</taxon>
        <taxon>Bombycoidea</taxon>
        <taxon>Lasiocampidae</taxon>
        <taxon>Dendrolimus</taxon>
    </lineage>
</organism>
<name>A0ACC1CF66_9NEOP</name>
<proteinExistence type="predicted"/>
<keyword evidence="2" id="KW-1185">Reference proteome</keyword>
<accession>A0ACC1CF66</accession>
<sequence length="421" mass="46740">MADVYTLFYFLLCLFTIVQSSDILCEEGFCREYLLDTGCTSPAEECRINNATHNGMWMQSPTLCSCCEFCLPFYGDNEYCSTGGPGLGTTVGRCSDGLTCVADANDGHSYCTRMQSQCHSDQDDYDHRLMRGKVGALEERPQCDGKGNYAAFSCVPAHTCFCQSEDGERIFGEVLYIGTATSRNMHCGCSRLHEAIKKSIGQGVPLPVIGPRCTSDGNFYPIQCIGRTCYCVDRVTGLIVNGERENVDLDEAPITELNCYDSALDLFPHLSQGEPPYNFTTPCYESAQSTIDFILESKEEGFIVDYFTSFPECMPDGTFGRVTITANRSKICVDERGRRIDDYEALPNTPQYHSMDCKCAQTSLIMASSTEQPVCCSNGNFRSVQCRRGVCRCVDSDGRQIGTENADVTRLPCYKPDWRTC</sequence>
<protein>
    <submittedName>
        <fullName evidence="1">Uncharacterized protein</fullName>
    </submittedName>
</protein>
<evidence type="ECO:0000313" key="2">
    <source>
        <dbReference type="Proteomes" id="UP000824533"/>
    </source>
</evidence>